<dbReference type="GO" id="GO:0016787">
    <property type="term" value="F:hydrolase activity"/>
    <property type="evidence" value="ECO:0007669"/>
    <property type="project" value="UniProtKB-KW"/>
</dbReference>
<evidence type="ECO:0000256" key="6">
    <source>
        <dbReference type="HAMAP-Rule" id="MF_00031"/>
    </source>
</evidence>
<comment type="caution">
    <text evidence="9">The sequence shown here is derived from an EMBL/GenBank/DDBJ whole genome shotgun (WGS) entry which is preliminary data.</text>
</comment>
<dbReference type="NCBIfam" id="TIGR00084">
    <property type="entry name" value="ruvA"/>
    <property type="match status" value="1"/>
</dbReference>
<keyword evidence="9" id="KW-0547">Nucleotide-binding</keyword>
<dbReference type="InterPro" id="IPR012340">
    <property type="entry name" value="NA-bd_OB-fold"/>
</dbReference>
<keyword evidence="2 6" id="KW-0227">DNA damage</keyword>
<comment type="similarity">
    <text evidence="6">Belongs to the RuvA family.</text>
</comment>
<dbReference type="Pfam" id="PF07499">
    <property type="entry name" value="RuvA_C"/>
    <property type="match status" value="1"/>
</dbReference>
<keyword evidence="5 6" id="KW-0234">DNA repair</keyword>
<dbReference type="Gene3D" id="1.10.150.20">
    <property type="entry name" value="5' to 3' exonuclease, C-terminal subdomain"/>
    <property type="match status" value="1"/>
</dbReference>
<organism evidence="9 10">
    <name type="scientific">Phenylobacterium koreense</name>
    <dbReference type="NCBI Taxonomy" id="266125"/>
    <lineage>
        <taxon>Bacteria</taxon>
        <taxon>Pseudomonadati</taxon>
        <taxon>Pseudomonadota</taxon>
        <taxon>Alphaproteobacteria</taxon>
        <taxon>Caulobacterales</taxon>
        <taxon>Caulobacteraceae</taxon>
        <taxon>Phenylobacterium</taxon>
    </lineage>
</organism>
<comment type="caution">
    <text evidence="6">Lacks conserved residue(s) required for the propagation of feature annotation.</text>
</comment>
<evidence type="ECO:0000313" key="9">
    <source>
        <dbReference type="EMBL" id="MET3526090.1"/>
    </source>
</evidence>
<keyword evidence="9" id="KW-0347">Helicase</keyword>
<evidence type="ECO:0000256" key="2">
    <source>
        <dbReference type="ARBA" id="ARBA00022763"/>
    </source>
</evidence>
<gene>
    <name evidence="6" type="primary">ruvA</name>
    <name evidence="9" type="ORF">ABID41_001185</name>
</gene>
<comment type="function">
    <text evidence="6">The RuvA-RuvB-RuvC complex processes Holliday junction (HJ) DNA during genetic recombination and DNA repair, while the RuvA-RuvB complex plays an important role in the rescue of blocked DNA replication forks via replication fork reversal (RFR). RuvA specifically binds to HJ cruciform DNA, conferring on it an open structure. The RuvB hexamer acts as an ATP-dependent pump, pulling dsDNA into and through the RuvAB complex. HJ branch migration allows RuvC to scan DNA until it finds its consensus sequence, where it cleaves and resolves the cruciform DNA.</text>
</comment>
<dbReference type="Proteomes" id="UP001549110">
    <property type="component" value="Unassembled WGS sequence"/>
</dbReference>
<dbReference type="SUPFAM" id="SSF47781">
    <property type="entry name" value="RuvA domain 2-like"/>
    <property type="match status" value="1"/>
</dbReference>
<reference evidence="9 10" key="1">
    <citation type="submission" date="2024-06" db="EMBL/GenBank/DDBJ databases">
        <title>Genomic Encyclopedia of Type Strains, Phase IV (KMG-IV): sequencing the most valuable type-strain genomes for metagenomic binning, comparative biology and taxonomic classification.</title>
        <authorList>
            <person name="Goeker M."/>
        </authorList>
    </citation>
    <scope>NUCLEOTIDE SEQUENCE [LARGE SCALE GENOMIC DNA]</scope>
    <source>
        <strain evidence="9 10">DSM 17809</strain>
    </source>
</reference>
<dbReference type="EMBL" id="JBEPLU010000001">
    <property type="protein sequence ID" value="MET3526090.1"/>
    <property type="molecule type" value="Genomic_DNA"/>
</dbReference>
<evidence type="ECO:0000313" key="10">
    <source>
        <dbReference type="Proteomes" id="UP001549110"/>
    </source>
</evidence>
<evidence type="ECO:0000259" key="7">
    <source>
        <dbReference type="Pfam" id="PF01330"/>
    </source>
</evidence>
<dbReference type="SUPFAM" id="SSF50249">
    <property type="entry name" value="Nucleic acid-binding proteins"/>
    <property type="match status" value="1"/>
</dbReference>
<evidence type="ECO:0000256" key="5">
    <source>
        <dbReference type="ARBA" id="ARBA00023204"/>
    </source>
</evidence>
<dbReference type="CDD" id="cd14332">
    <property type="entry name" value="UBA_RuvA_C"/>
    <property type="match status" value="1"/>
</dbReference>
<dbReference type="Gene3D" id="1.10.8.10">
    <property type="entry name" value="DNA helicase RuvA subunit, C-terminal domain"/>
    <property type="match status" value="1"/>
</dbReference>
<evidence type="ECO:0000256" key="4">
    <source>
        <dbReference type="ARBA" id="ARBA00023172"/>
    </source>
</evidence>
<dbReference type="InterPro" id="IPR010994">
    <property type="entry name" value="RuvA_2-like"/>
</dbReference>
<evidence type="ECO:0000256" key="3">
    <source>
        <dbReference type="ARBA" id="ARBA00023125"/>
    </source>
</evidence>
<comment type="subcellular location">
    <subcellularLocation>
        <location evidence="6">Cytoplasm</location>
    </subcellularLocation>
</comment>
<dbReference type="Pfam" id="PF14520">
    <property type="entry name" value="HHH_5"/>
    <property type="match status" value="1"/>
</dbReference>
<keyword evidence="10" id="KW-1185">Reference proteome</keyword>
<dbReference type="Gene3D" id="2.40.50.140">
    <property type="entry name" value="Nucleic acid-binding proteins"/>
    <property type="match status" value="1"/>
</dbReference>
<feature type="region of interest" description="Domain III" evidence="6">
    <location>
        <begin position="154"/>
        <end position="201"/>
    </location>
</feature>
<dbReference type="InterPro" id="IPR036267">
    <property type="entry name" value="RuvA_C_sf"/>
</dbReference>
<evidence type="ECO:0000259" key="8">
    <source>
        <dbReference type="Pfam" id="PF07499"/>
    </source>
</evidence>
<sequence length="201" mass="20811">MIGRLRGLVAEIGEEEALIDVAGVGYVVRCGSRTLGHLPALGEETVLHVESIWSEAQGLKLYGFLGRDERRAFVVMLAIQGVGPKAALAVLDVLSPAELVGAVAREDKAALGRANGVGPKLALRLITELKDKQLTDGPVAAFHAPAAPPAPSNVGEAVAALLGLGVAEINARRVVEQAALRLGDDATIPALIKAGLQELGR</sequence>
<keyword evidence="3 6" id="KW-0238">DNA-binding</keyword>
<dbReference type="Pfam" id="PF01330">
    <property type="entry name" value="RuvA_N"/>
    <property type="match status" value="1"/>
</dbReference>
<feature type="domain" description="Holliday junction DNA helicase RuvA C-terminal" evidence="8">
    <location>
        <begin position="153"/>
        <end position="199"/>
    </location>
</feature>
<keyword evidence="9" id="KW-0378">Hydrolase</keyword>
<dbReference type="RefSeq" id="WP_354297288.1">
    <property type="nucleotide sequence ID" value="NZ_JBEPLU010000001.1"/>
</dbReference>
<keyword evidence="9" id="KW-0067">ATP-binding</keyword>
<name>A0ABV2EGC9_9CAUL</name>
<dbReference type="GO" id="GO:0003678">
    <property type="term" value="F:DNA helicase activity"/>
    <property type="evidence" value="ECO:0007669"/>
    <property type="project" value="UniProtKB-EC"/>
</dbReference>
<feature type="domain" description="DNA helicase Holliday junction RuvA type" evidence="7">
    <location>
        <begin position="1"/>
        <end position="63"/>
    </location>
</feature>
<protein>
    <recommendedName>
        <fullName evidence="6">Holliday junction branch migration complex subunit RuvA</fullName>
    </recommendedName>
</protein>
<dbReference type="HAMAP" id="MF_00031">
    <property type="entry name" value="DNA_HJ_migration_RuvA"/>
    <property type="match status" value="1"/>
</dbReference>
<dbReference type="SUPFAM" id="SSF46929">
    <property type="entry name" value="DNA helicase RuvA subunit, C-terminal domain"/>
    <property type="match status" value="1"/>
</dbReference>
<proteinExistence type="inferred from homology"/>
<comment type="subunit">
    <text evidence="6">Homotetramer. Forms an RuvA(8)-RuvB(12)-Holliday junction (HJ) complex. HJ DNA is sandwiched between 2 RuvA tetramers; dsDNA enters through RuvA and exits via RuvB. An RuvB hexamer assembles on each DNA strand where it exits the tetramer. Each RuvB hexamer is contacted by two RuvA subunits (via domain III) on 2 adjacent RuvB subunits; this complex drives branch migration. In the full resolvosome a probable DNA-RuvA(4)-RuvB(12)-RuvC(2) complex forms which resolves the HJ.</text>
</comment>
<dbReference type="InterPro" id="IPR011114">
    <property type="entry name" value="RuvA_C"/>
</dbReference>
<comment type="domain">
    <text evidence="6">Has three domains with a flexible linker between the domains II and III and assumes an 'L' shape. Domain III is highly mobile and contacts RuvB.</text>
</comment>
<keyword evidence="4 6" id="KW-0233">DNA recombination</keyword>
<accession>A0ABV2EGC9</accession>
<dbReference type="InterPro" id="IPR013849">
    <property type="entry name" value="DNA_helicase_Holl-junc_RuvA_I"/>
</dbReference>
<dbReference type="InterPro" id="IPR000085">
    <property type="entry name" value="RuvA"/>
</dbReference>
<evidence type="ECO:0000256" key="1">
    <source>
        <dbReference type="ARBA" id="ARBA00022490"/>
    </source>
</evidence>
<keyword evidence="1 6" id="KW-0963">Cytoplasm</keyword>